<comment type="caution">
    <text evidence="2">The sequence shown here is derived from an EMBL/GenBank/DDBJ whole genome shotgun (WGS) entry which is preliminary data.</text>
</comment>
<keyword evidence="3" id="KW-1185">Reference proteome</keyword>
<accession>K6Z9P6</accession>
<evidence type="ECO:0000313" key="2">
    <source>
        <dbReference type="EMBL" id="GAC20175.1"/>
    </source>
</evidence>
<dbReference type="eggNOG" id="COG0265">
    <property type="taxonomic scope" value="Bacteria"/>
</dbReference>
<dbReference type="Pfam" id="PF13365">
    <property type="entry name" value="Trypsin_2"/>
    <property type="match status" value="1"/>
</dbReference>
<dbReference type="EMBL" id="BAEO01000047">
    <property type="protein sequence ID" value="GAC20175.1"/>
    <property type="molecule type" value="Genomic_DNA"/>
</dbReference>
<keyword evidence="1" id="KW-0732">Signal</keyword>
<dbReference type="PANTHER" id="PTHR22939">
    <property type="entry name" value="SERINE PROTEASE FAMILY S1C HTRA-RELATED"/>
    <property type="match status" value="1"/>
</dbReference>
<protein>
    <submittedName>
        <fullName evidence="2">Serine protease</fullName>
    </submittedName>
</protein>
<dbReference type="GO" id="GO:0006508">
    <property type="term" value="P:proteolysis"/>
    <property type="evidence" value="ECO:0007669"/>
    <property type="project" value="UniProtKB-KW"/>
</dbReference>
<evidence type="ECO:0000313" key="3">
    <source>
        <dbReference type="Proteomes" id="UP000006327"/>
    </source>
</evidence>
<dbReference type="PANTHER" id="PTHR22939:SF129">
    <property type="entry name" value="SERINE PROTEASE HTRA2, MITOCHONDRIAL"/>
    <property type="match status" value="1"/>
</dbReference>
<reference evidence="2 3" key="1">
    <citation type="journal article" date="2017" name="Antonie Van Leeuwenhoek">
        <title>Rhizobium rhizosphaerae sp. nov., a novel species isolated from rice rhizosphere.</title>
        <authorList>
            <person name="Zhao J.J."/>
            <person name="Zhang J."/>
            <person name="Zhang R.J."/>
            <person name="Zhang C.W."/>
            <person name="Yin H.Q."/>
            <person name="Zhang X.X."/>
        </authorList>
    </citation>
    <scope>NUCLEOTIDE SEQUENCE [LARGE SCALE GENOMIC DNA]</scope>
    <source>
        <strain evidence="2 3">BSs20135</strain>
    </source>
</reference>
<organism evidence="2 3">
    <name type="scientific">Paraglaciecola arctica BSs20135</name>
    <dbReference type="NCBI Taxonomy" id="493475"/>
    <lineage>
        <taxon>Bacteria</taxon>
        <taxon>Pseudomonadati</taxon>
        <taxon>Pseudomonadota</taxon>
        <taxon>Gammaproteobacteria</taxon>
        <taxon>Alteromonadales</taxon>
        <taxon>Alteromonadaceae</taxon>
        <taxon>Paraglaciecola</taxon>
    </lineage>
</organism>
<dbReference type="SUPFAM" id="SSF50494">
    <property type="entry name" value="Trypsin-like serine proteases"/>
    <property type="match status" value="1"/>
</dbReference>
<dbReference type="OrthoDB" id="8581982at2"/>
<name>K6Z9P6_9ALTE</name>
<feature type="chain" id="PRO_5003900736" evidence="1">
    <location>
        <begin position="22"/>
        <end position="418"/>
    </location>
</feature>
<sequence length="418" mass="46253">MRILLFVLSMFCALAHSQQTAQNLFGQYRNALYQIKIIELESGNKSSIGSGFQIDALGNLVTNYHVVSEYVYNPDKYRIEYLAHDGSEGQLQLVDVDVVNDLALIRKVALSEQESAFPIALSLPVQGSAIYSLGNPHDLGMIVVPGTFNGLKKNSFYQRIHFTGSINPGMSGGPVVNELGEVMGVNVATAGNQIGFLIPLAKIKGLLSSQNAAVLENEQLKPRIQEQLLANQNKLFSLLDNHHWQTSELGEAMVPSKITDFISCWGGSNTSDKEALYLSVENRCQLDEQIYLHNGLRTGGLELEFEWLDGKSLSEHRFYNFYSQSITGAGAGNNATKTDVTNFRCQQDKVTNINGVTNKTVFCLRAYKEFDQLYDVLFVAATLDHSQQGLISHYTLAGVSKESALVFTQKFMDAIAWQ</sequence>
<evidence type="ECO:0000256" key="1">
    <source>
        <dbReference type="SAM" id="SignalP"/>
    </source>
</evidence>
<dbReference type="InterPro" id="IPR001940">
    <property type="entry name" value="Peptidase_S1C"/>
</dbReference>
<dbReference type="GO" id="GO:0004252">
    <property type="term" value="F:serine-type endopeptidase activity"/>
    <property type="evidence" value="ECO:0007669"/>
    <property type="project" value="InterPro"/>
</dbReference>
<proteinExistence type="predicted"/>
<gene>
    <name evidence="2" type="ORF">GARC_3216</name>
</gene>
<dbReference type="PRINTS" id="PR00834">
    <property type="entry name" value="PROTEASES2C"/>
</dbReference>
<keyword evidence="2" id="KW-0378">Hydrolase</keyword>
<dbReference type="Proteomes" id="UP000006327">
    <property type="component" value="Unassembled WGS sequence"/>
</dbReference>
<dbReference type="AlphaFoldDB" id="K6Z9P6"/>
<dbReference type="RefSeq" id="WP_007621822.1">
    <property type="nucleotide sequence ID" value="NZ_BAEO01000047.1"/>
</dbReference>
<feature type="signal peptide" evidence="1">
    <location>
        <begin position="1"/>
        <end position="21"/>
    </location>
</feature>
<dbReference type="InterPro" id="IPR009003">
    <property type="entry name" value="Peptidase_S1_PA"/>
</dbReference>
<dbReference type="Gene3D" id="2.40.10.120">
    <property type="match status" value="1"/>
</dbReference>
<keyword evidence="2" id="KW-0645">Protease</keyword>
<dbReference type="STRING" id="493475.GARC_3216"/>